<dbReference type="Gene3D" id="3.40.605.10">
    <property type="entry name" value="Aldehyde Dehydrogenase, Chain A, domain 1"/>
    <property type="match status" value="1"/>
</dbReference>
<sequence>MDKLKMYIAGEWKKSRTGKKMTITNPANGEAIAEVPEGDEQDIHEAVNAARTAFESKTWQQFKPHERGRIIYEMAGKIRERKEELAHLETLDVGKPLSQAYADVEAAARYFEYYAGMADKILGETIPIEYGILDYTVREPVGVTAHIIPWNYPIQITSRSVAAAIVTGNAVVVKPAEDTPLTALKLAEIFAETNLPKGIFNVVTGYGYEVGAALSSHPDINHITFTGSVGTGTTVMMAAAKNVVPVTLELGGKSPNIVFADCDQDAALEWVVKSLIQNAGQTCSAGSRLIIHESIKEEFVGKLVEKLEGLTVGPGLSDPDIGPIVSQKQFERMKSFIEQAKEDEVDILTGGKEILVEENEGGFYFLPTVVNKVDPQSLLAQEEIFGPVLAVFSFQTEDEAIQLANNTEYGLVTGIWTTDVKRAHRVASKVRSGQVFINNYGAGGGIQMPFGGYKKSGFGREKGLEALRNYTQLKNVALKYD</sequence>
<comment type="similarity">
    <text evidence="1 3 5">Belongs to the aldehyde dehydrogenase family.</text>
</comment>
<proteinExistence type="inferred from homology"/>
<gene>
    <name evidence="7" type="ORF">J2S74_000619</name>
</gene>
<dbReference type="PIRSF" id="PIRSF036492">
    <property type="entry name" value="ALDH"/>
    <property type="match status" value="1"/>
</dbReference>
<evidence type="ECO:0000256" key="5">
    <source>
        <dbReference type="RuleBase" id="RU003345"/>
    </source>
</evidence>
<dbReference type="InterPro" id="IPR029510">
    <property type="entry name" value="Ald_DH_CS_GLU"/>
</dbReference>
<organism evidence="7 8">
    <name type="scientific">Evansella vedderi</name>
    <dbReference type="NCBI Taxonomy" id="38282"/>
    <lineage>
        <taxon>Bacteria</taxon>
        <taxon>Bacillati</taxon>
        <taxon>Bacillota</taxon>
        <taxon>Bacilli</taxon>
        <taxon>Bacillales</taxon>
        <taxon>Bacillaceae</taxon>
        <taxon>Evansella</taxon>
    </lineage>
</organism>
<feature type="active site" evidence="4">
    <location>
        <position position="249"/>
    </location>
</feature>
<evidence type="ECO:0000256" key="4">
    <source>
        <dbReference type="PROSITE-ProRule" id="PRU10007"/>
    </source>
</evidence>
<dbReference type="Proteomes" id="UP001230005">
    <property type="component" value="Unassembled WGS sequence"/>
</dbReference>
<protein>
    <recommendedName>
        <fullName evidence="3">Aldehyde dehydrogenase</fullName>
    </recommendedName>
</protein>
<dbReference type="RefSeq" id="WP_307321648.1">
    <property type="nucleotide sequence ID" value="NZ_JAUSUG010000002.1"/>
</dbReference>
<evidence type="ECO:0000256" key="1">
    <source>
        <dbReference type="ARBA" id="ARBA00009986"/>
    </source>
</evidence>
<keyword evidence="8" id="KW-1185">Reference proteome</keyword>
<dbReference type="InterPro" id="IPR012394">
    <property type="entry name" value="Aldehyde_DH_NAD(P)"/>
</dbReference>
<evidence type="ECO:0000256" key="3">
    <source>
        <dbReference type="PIRNR" id="PIRNR036492"/>
    </source>
</evidence>
<evidence type="ECO:0000256" key="2">
    <source>
        <dbReference type="ARBA" id="ARBA00023002"/>
    </source>
</evidence>
<dbReference type="InterPro" id="IPR016162">
    <property type="entry name" value="Ald_DH_N"/>
</dbReference>
<dbReference type="InterPro" id="IPR016163">
    <property type="entry name" value="Ald_DH_C"/>
</dbReference>
<dbReference type="Gene3D" id="3.40.309.10">
    <property type="entry name" value="Aldehyde Dehydrogenase, Chain A, domain 2"/>
    <property type="match status" value="1"/>
</dbReference>
<dbReference type="EMBL" id="JAUSUG010000002">
    <property type="protein sequence ID" value="MDQ0253247.1"/>
    <property type="molecule type" value="Genomic_DNA"/>
</dbReference>
<name>A0ABT9ZPT3_9BACI</name>
<dbReference type="GO" id="GO:0004029">
    <property type="term" value="F:aldehyde dehydrogenase (NAD+) activity"/>
    <property type="evidence" value="ECO:0007669"/>
    <property type="project" value="UniProtKB-EC"/>
</dbReference>
<dbReference type="PROSITE" id="PS00687">
    <property type="entry name" value="ALDEHYDE_DEHYDR_GLU"/>
    <property type="match status" value="1"/>
</dbReference>
<comment type="caution">
    <text evidence="7">The sequence shown here is derived from an EMBL/GenBank/DDBJ whole genome shotgun (WGS) entry which is preliminary data.</text>
</comment>
<dbReference type="InterPro" id="IPR015590">
    <property type="entry name" value="Aldehyde_DH_dom"/>
</dbReference>
<dbReference type="CDD" id="cd07109">
    <property type="entry name" value="ALDH_AAS00426"/>
    <property type="match status" value="1"/>
</dbReference>
<evidence type="ECO:0000259" key="6">
    <source>
        <dbReference type="Pfam" id="PF00171"/>
    </source>
</evidence>
<feature type="domain" description="Aldehyde dehydrogenase" evidence="6">
    <location>
        <begin position="12"/>
        <end position="476"/>
    </location>
</feature>
<reference evidence="7 8" key="1">
    <citation type="submission" date="2023-07" db="EMBL/GenBank/DDBJ databases">
        <title>Genomic Encyclopedia of Type Strains, Phase IV (KMG-IV): sequencing the most valuable type-strain genomes for metagenomic binning, comparative biology and taxonomic classification.</title>
        <authorList>
            <person name="Goeker M."/>
        </authorList>
    </citation>
    <scope>NUCLEOTIDE SEQUENCE [LARGE SCALE GENOMIC DNA]</scope>
    <source>
        <strain evidence="7 8">DSM 9768</strain>
    </source>
</reference>
<dbReference type="PANTHER" id="PTHR11699">
    <property type="entry name" value="ALDEHYDE DEHYDROGENASE-RELATED"/>
    <property type="match status" value="1"/>
</dbReference>
<dbReference type="SUPFAM" id="SSF53720">
    <property type="entry name" value="ALDH-like"/>
    <property type="match status" value="1"/>
</dbReference>
<evidence type="ECO:0000313" key="8">
    <source>
        <dbReference type="Proteomes" id="UP001230005"/>
    </source>
</evidence>
<accession>A0ABT9ZPT3</accession>
<keyword evidence="2 3" id="KW-0560">Oxidoreductase</keyword>
<evidence type="ECO:0000313" key="7">
    <source>
        <dbReference type="EMBL" id="MDQ0253247.1"/>
    </source>
</evidence>
<dbReference type="InterPro" id="IPR016161">
    <property type="entry name" value="Ald_DH/histidinol_DH"/>
</dbReference>
<dbReference type="Pfam" id="PF00171">
    <property type="entry name" value="Aldedh"/>
    <property type="match status" value="1"/>
</dbReference>